<feature type="transmembrane region" description="Helical" evidence="5">
    <location>
        <begin position="185"/>
        <end position="203"/>
    </location>
</feature>
<keyword evidence="8" id="KW-1185">Reference proteome</keyword>
<sequence length="565" mass="60840">MEPLPVELLQRIGVVIALLFSLGVVFFLDRPSTLGARLRRRFVLGVPWGTLVTVVFVLAVYLFLQGGYEHWYSPVTIPFRAWSYFYPLGIASAAFSHGGAGHLVGNLVGTLTLAPLAEYAWGHFPRERGSHSFGSLRTNPYVRAFLVFPVAVVVVGLLTSVFAIGPIIGFSGVVFAFAGVALVNYPLGTVVALAGGSALRLVYNTLQTPVLTASGRPGYITPWWADIAIQGHALGLLIGVLVGLAVVRSRSRGDRPSARRLWLGTVLFAVEQSLWAVYWFRGGETFVLYRAAGVILVAALALVVVFAVVARDDPLFTWELAGDSEAQSASDSRTKSRDSVVVRNWQVAAVVLLLSTAAIAGPAVPANLFTAESGELPGDELTVRDYEVTYAEDVENGLVAVVDVEAFGETTAVNTSGVIVRSEQRGIWTTTVTKGRLAFDGQVAVRLGGVGWRETVYAQRDGWNVLGNGTAYRVALGDNESGRVVYTSDPVTAAPTLAERNVTVVPTENRYLLRVDRGNESLSTQIPAKNESVTLDGLTFTRNGSRVSVSYDGTRLQLLAKETYE</sequence>
<evidence type="ECO:0000256" key="2">
    <source>
        <dbReference type="ARBA" id="ARBA00022692"/>
    </source>
</evidence>
<dbReference type="Pfam" id="PF01694">
    <property type="entry name" value="Rhomboid"/>
    <property type="match status" value="1"/>
</dbReference>
<keyword evidence="4 5" id="KW-0472">Membrane</keyword>
<dbReference type="GO" id="GO:0006508">
    <property type="term" value="P:proteolysis"/>
    <property type="evidence" value="ECO:0007669"/>
    <property type="project" value="UniProtKB-KW"/>
</dbReference>
<evidence type="ECO:0000256" key="1">
    <source>
        <dbReference type="ARBA" id="ARBA00004141"/>
    </source>
</evidence>
<feature type="transmembrane region" description="Helical" evidence="5">
    <location>
        <begin position="345"/>
        <end position="364"/>
    </location>
</feature>
<evidence type="ECO:0000256" key="5">
    <source>
        <dbReference type="SAM" id="Phobius"/>
    </source>
</evidence>
<organism evidence="7 8">
    <name type="scientific">Halobellus rarus</name>
    <dbReference type="NCBI Taxonomy" id="1126237"/>
    <lineage>
        <taxon>Archaea</taxon>
        <taxon>Methanobacteriati</taxon>
        <taxon>Methanobacteriota</taxon>
        <taxon>Stenosarchaea group</taxon>
        <taxon>Halobacteria</taxon>
        <taxon>Halobacteriales</taxon>
        <taxon>Haloferacaceae</taxon>
        <taxon>Halobellus</taxon>
    </lineage>
</organism>
<reference evidence="7 8" key="1">
    <citation type="journal article" date="2019" name="Int. J. Syst. Evol. Microbiol.">
        <title>The Global Catalogue of Microorganisms (GCM) 10K type strain sequencing project: providing services to taxonomists for standard genome sequencing and annotation.</title>
        <authorList>
            <consortium name="The Broad Institute Genomics Platform"/>
            <consortium name="The Broad Institute Genome Sequencing Center for Infectious Disease"/>
            <person name="Wu L."/>
            <person name="Ma J."/>
        </authorList>
    </citation>
    <scope>NUCLEOTIDE SEQUENCE [LARGE SCALE GENOMIC DNA]</scope>
    <source>
        <strain evidence="7 8">CGMCC 1.12121</strain>
    </source>
</reference>
<name>A0ABD6CQN2_9EURY</name>
<protein>
    <submittedName>
        <fullName evidence="7">Rhomboid family intramembrane serine protease</fullName>
        <ecNumber evidence="7">3.4.21.-</ecNumber>
    </submittedName>
</protein>
<dbReference type="Gene3D" id="1.20.1540.10">
    <property type="entry name" value="Rhomboid-like"/>
    <property type="match status" value="1"/>
</dbReference>
<feature type="transmembrane region" description="Helical" evidence="5">
    <location>
        <begin position="12"/>
        <end position="30"/>
    </location>
</feature>
<dbReference type="GO" id="GO:0008233">
    <property type="term" value="F:peptidase activity"/>
    <property type="evidence" value="ECO:0007669"/>
    <property type="project" value="UniProtKB-KW"/>
</dbReference>
<evidence type="ECO:0000313" key="8">
    <source>
        <dbReference type="Proteomes" id="UP001597085"/>
    </source>
</evidence>
<accession>A0ABD6CQN2</accession>
<feature type="domain" description="Peptidase S54 rhomboid" evidence="6">
    <location>
        <begin position="90"/>
        <end position="248"/>
    </location>
</feature>
<dbReference type="AlphaFoldDB" id="A0ABD6CQN2"/>
<dbReference type="EMBL" id="JBHUDK010000010">
    <property type="protein sequence ID" value="MFD1599719.1"/>
    <property type="molecule type" value="Genomic_DNA"/>
</dbReference>
<feature type="transmembrane region" description="Helical" evidence="5">
    <location>
        <begin position="145"/>
        <end position="178"/>
    </location>
</feature>
<gene>
    <name evidence="7" type="ORF">ACFSBX_12215</name>
</gene>
<comment type="caution">
    <text evidence="7">The sequence shown here is derived from an EMBL/GenBank/DDBJ whole genome shotgun (WGS) entry which is preliminary data.</text>
</comment>
<feature type="transmembrane region" description="Helical" evidence="5">
    <location>
        <begin position="42"/>
        <end position="64"/>
    </location>
</feature>
<comment type="subcellular location">
    <subcellularLocation>
        <location evidence="1">Membrane</location>
        <topology evidence="1">Multi-pass membrane protein</topology>
    </subcellularLocation>
</comment>
<dbReference type="SUPFAM" id="SSF144091">
    <property type="entry name" value="Rhomboid-like"/>
    <property type="match status" value="1"/>
</dbReference>
<keyword evidence="2 5" id="KW-0812">Transmembrane</keyword>
<keyword evidence="7" id="KW-0645">Protease</keyword>
<dbReference type="InterPro" id="IPR035952">
    <property type="entry name" value="Rhomboid-like_sf"/>
</dbReference>
<feature type="transmembrane region" description="Helical" evidence="5">
    <location>
        <begin position="286"/>
        <end position="310"/>
    </location>
</feature>
<keyword evidence="3 5" id="KW-1133">Transmembrane helix</keyword>
<dbReference type="GO" id="GO:0016020">
    <property type="term" value="C:membrane"/>
    <property type="evidence" value="ECO:0007669"/>
    <property type="project" value="UniProtKB-SubCell"/>
</dbReference>
<feature type="transmembrane region" description="Helical" evidence="5">
    <location>
        <begin position="261"/>
        <end position="280"/>
    </location>
</feature>
<proteinExistence type="predicted"/>
<dbReference type="Proteomes" id="UP001597085">
    <property type="component" value="Unassembled WGS sequence"/>
</dbReference>
<evidence type="ECO:0000313" key="7">
    <source>
        <dbReference type="EMBL" id="MFD1599719.1"/>
    </source>
</evidence>
<dbReference type="InterPro" id="IPR022764">
    <property type="entry name" value="Peptidase_S54_rhomboid_dom"/>
</dbReference>
<evidence type="ECO:0000256" key="4">
    <source>
        <dbReference type="ARBA" id="ARBA00023136"/>
    </source>
</evidence>
<feature type="transmembrane region" description="Helical" evidence="5">
    <location>
        <begin position="223"/>
        <end position="249"/>
    </location>
</feature>
<dbReference type="EC" id="3.4.21.-" evidence="7"/>
<evidence type="ECO:0000259" key="6">
    <source>
        <dbReference type="Pfam" id="PF01694"/>
    </source>
</evidence>
<evidence type="ECO:0000256" key="3">
    <source>
        <dbReference type="ARBA" id="ARBA00022989"/>
    </source>
</evidence>
<keyword evidence="7" id="KW-0378">Hydrolase</keyword>
<dbReference type="RefSeq" id="WP_256420653.1">
    <property type="nucleotide sequence ID" value="NZ_JANHDI010000004.1"/>
</dbReference>